<dbReference type="Proteomes" id="UP000663829">
    <property type="component" value="Unassembled WGS sequence"/>
</dbReference>
<accession>A0A814NAX2</accession>
<reference evidence="3" key="1">
    <citation type="submission" date="2021-02" db="EMBL/GenBank/DDBJ databases">
        <authorList>
            <person name="Nowell W R."/>
        </authorList>
    </citation>
    <scope>NUCLEOTIDE SEQUENCE</scope>
</reference>
<dbReference type="EMBL" id="CAJOBA010002932">
    <property type="protein sequence ID" value="CAF3664401.1"/>
    <property type="molecule type" value="Genomic_DNA"/>
</dbReference>
<dbReference type="EMBL" id="CAJNOK010002931">
    <property type="protein sequence ID" value="CAF0880709.1"/>
    <property type="molecule type" value="Genomic_DNA"/>
</dbReference>
<dbReference type="Proteomes" id="UP000681722">
    <property type="component" value="Unassembled WGS sequence"/>
</dbReference>
<evidence type="ECO:0000313" key="4">
    <source>
        <dbReference type="EMBL" id="CAF3664401.1"/>
    </source>
</evidence>
<protein>
    <submittedName>
        <fullName evidence="3">Uncharacterized protein</fullName>
    </submittedName>
</protein>
<evidence type="ECO:0000313" key="2">
    <source>
        <dbReference type="EMBL" id="CAF0880709.1"/>
    </source>
</evidence>
<dbReference type="EMBL" id="CAJOBC010005148">
    <property type="protein sequence ID" value="CAF3853518.1"/>
    <property type="molecule type" value="Genomic_DNA"/>
</dbReference>
<organism evidence="3 6">
    <name type="scientific">Didymodactylos carnosus</name>
    <dbReference type="NCBI Taxonomy" id="1234261"/>
    <lineage>
        <taxon>Eukaryota</taxon>
        <taxon>Metazoa</taxon>
        <taxon>Spiralia</taxon>
        <taxon>Gnathifera</taxon>
        <taxon>Rotifera</taxon>
        <taxon>Eurotatoria</taxon>
        <taxon>Bdelloidea</taxon>
        <taxon>Philodinida</taxon>
        <taxon>Philodinidae</taxon>
        <taxon>Didymodactylos</taxon>
    </lineage>
</organism>
<dbReference type="Proteomes" id="UP000677228">
    <property type="component" value="Unassembled WGS sequence"/>
</dbReference>
<name>A0A814NAX2_9BILA</name>
<feature type="region of interest" description="Disordered" evidence="1">
    <location>
        <begin position="302"/>
        <end position="332"/>
    </location>
</feature>
<sequence>MDRDAETFDEAIQKLLTDELISVDRYCVGGGDRVQKTYWKVPIPNSSPEREQFVKKLNERKIAIVCYEQRHKHAKMAPGLYFGSIGIEFFKTCAVLVSEYAKYQEEIKGLIQVQSKNQNIVETVGADGVTPPQEESTIKKRIRTNRNHDLDDHGDMNEKMDVDNVQQQQYQYTVGVSEQERILINLSRKIKLNHLACAMKLSDILPNGLDKKLYHIVQILIVFILDGHQKANRLVCEYRNIYDHIIPEFEPTGVQIGCPYTPVRKTIYNHLAVDPNYCEQHQAHSEELKKMFKKQQGVTASHVPQLTSTMKDVKPPTKSATTGVRTRSKASS</sequence>
<evidence type="ECO:0000313" key="6">
    <source>
        <dbReference type="Proteomes" id="UP000663829"/>
    </source>
</evidence>
<proteinExistence type="predicted"/>
<gene>
    <name evidence="3" type="ORF">GPM918_LOCUS18109</name>
    <name evidence="2" type="ORF">OVA965_LOCUS8604</name>
    <name evidence="5" type="ORF">SRO942_LOCUS18106</name>
    <name evidence="4" type="ORF">TMI583_LOCUS8600</name>
</gene>
<evidence type="ECO:0000256" key="1">
    <source>
        <dbReference type="SAM" id="MobiDB-lite"/>
    </source>
</evidence>
<dbReference type="Proteomes" id="UP000682733">
    <property type="component" value="Unassembled WGS sequence"/>
</dbReference>
<dbReference type="AlphaFoldDB" id="A0A814NAX2"/>
<evidence type="ECO:0000313" key="5">
    <source>
        <dbReference type="EMBL" id="CAF3853518.1"/>
    </source>
</evidence>
<evidence type="ECO:0000313" key="3">
    <source>
        <dbReference type="EMBL" id="CAF1088013.1"/>
    </source>
</evidence>
<dbReference type="EMBL" id="CAJNOQ010005148">
    <property type="protein sequence ID" value="CAF1088013.1"/>
    <property type="molecule type" value="Genomic_DNA"/>
</dbReference>
<comment type="caution">
    <text evidence="3">The sequence shown here is derived from an EMBL/GenBank/DDBJ whole genome shotgun (WGS) entry which is preliminary data.</text>
</comment>
<feature type="compositionally biased region" description="Polar residues" evidence="1">
    <location>
        <begin position="318"/>
        <end position="332"/>
    </location>
</feature>
<keyword evidence="6" id="KW-1185">Reference proteome</keyword>